<dbReference type="EMBL" id="JAPDNT010000052">
    <property type="protein sequence ID" value="MCW3477793.1"/>
    <property type="molecule type" value="Genomic_DNA"/>
</dbReference>
<dbReference type="Proteomes" id="UP001165679">
    <property type="component" value="Unassembled WGS sequence"/>
</dbReference>
<reference evidence="1" key="1">
    <citation type="submission" date="2022-09" db="EMBL/GenBank/DDBJ databases">
        <title>Rhodovastum sp. nov. RN2-1 isolated from soil in Seongnam, South Korea.</title>
        <authorList>
            <person name="Le N.T."/>
        </authorList>
    </citation>
    <scope>NUCLEOTIDE SEQUENCE</scope>
    <source>
        <strain evidence="1">RN2-1</strain>
    </source>
</reference>
<evidence type="ECO:0000313" key="2">
    <source>
        <dbReference type="Proteomes" id="UP001165679"/>
    </source>
</evidence>
<accession>A0AA41YT02</accession>
<protein>
    <submittedName>
        <fullName evidence="1">Uncharacterized protein</fullName>
    </submittedName>
</protein>
<evidence type="ECO:0000313" key="1">
    <source>
        <dbReference type="EMBL" id="MCW3477793.1"/>
    </source>
</evidence>
<sequence length="144" mass="15939">MQHRQRFRRAGARDLPDDLVLPALQPRQFPRHRRAAVPVLDQLQQVADLTAELCVLLLQPRTLLPASAVGGVYLGDEGAHELLDQFRGQQPMLQARHHPLEQPRPQHRPRIAAGTPLAAVCAAQPAVARHHAHRAIAHSAAHQT</sequence>
<name>A0AA41YT02_9PROT</name>
<comment type="caution">
    <text evidence="1">The sequence shown here is derived from an EMBL/GenBank/DDBJ whole genome shotgun (WGS) entry which is preliminary data.</text>
</comment>
<proteinExistence type="predicted"/>
<keyword evidence="2" id="KW-1185">Reference proteome</keyword>
<organism evidence="1 2">
    <name type="scientific">Limobrevibacterium gyesilva</name>
    <dbReference type="NCBI Taxonomy" id="2991712"/>
    <lineage>
        <taxon>Bacteria</taxon>
        <taxon>Pseudomonadati</taxon>
        <taxon>Pseudomonadota</taxon>
        <taxon>Alphaproteobacteria</taxon>
        <taxon>Acetobacterales</taxon>
        <taxon>Acetobacteraceae</taxon>
        <taxon>Limobrevibacterium</taxon>
    </lineage>
</organism>
<reference evidence="1" key="2">
    <citation type="submission" date="2022-10" db="EMBL/GenBank/DDBJ databases">
        <authorList>
            <person name="Trinh H.N."/>
        </authorList>
    </citation>
    <scope>NUCLEOTIDE SEQUENCE</scope>
    <source>
        <strain evidence="1">RN2-1</strain>
    </source>
</reference>
<gene>
    <name evidence="1" type="ORF">OL599_24900</name>
</gene>
<dbReference type="AlphaFoldDB" id="A0AA41YT02"/>